<dbReference type="CDD" id="cd08190">
    <property type="entry name" value="HOT"/>
    <property type="match status" value="1"/>
</dbReference>
<dbReference type="Gene3D" id="1.20.1090.10">
    <property type="entry name" value="Dehydroquinate synthase-like - alpha domain"/>
    <property type="match status" value="1"/>
</dbReference>
<gene>
    <name evidence="9" type="ORF">SAMN05660976_00903</name>
</gene>
<accession>A0A1H7IQX6</accession>
<reference evidence="9 10" key="1">
    <citation type="submission" date="2016-10" db="EMBL/GenBank/DDBJ databases">
        <authorList>
            <person name="de Groot N.N."/>
        </authorList>
    </citation>
    <scope>NUCLEOTIDE SEQUENCE [LARGE SCALE GENOMIC DNA]</scope>
    <source>
        <strain evidence="9 10">DSM 43357</strain>
    </source>
</reference>
<dbReference type="Gene3D" id="3.40.50.1970">
    <property type="match status" value="1"/>
</dbReference>
<comment type="catalytic activity">
    <reaction evidence="6">
        <text>4-hydroxybutanoate + 2-oxoglutarate = (R)-2-hydroxyglutarate + succinate semialdehyde</text>
        <dbReference type="Rhea" id="RHEA:24734"/>
        <dbReference type="ChEBI" id="CHEBI:15801"/>
        <dbReference type="ChEBI" id="CHEBI:16724"/>
        <dbReference type="ChEBI" id="CHEBI:16810"/>
        <dbReference type="ChEBI" id="CHEBI:57706"/>
        <dbReference type="EC" id="1.1.99.24"/>
    </reaction>
</comment>
<feature type="domain" description="Alcohol dehydrogenase iron-type/glycerol dehydrogenase GldA" evidence="7">
    <location>
        <begin position="19"/>
        <end position="190"/>
    </location>
</feature>
<dbReference type="EC" id="1.1.99.24" evidence="3"/>
<dbReference type="AlphaFoldDB" id="A0A1H7IQX6"/>
<dbReference type="GO" id="GO:0047988">
    <property type="term" value="F:hydroxyacid-oxoacid transhydrogenase activity"/>
    <property type="evidence" value="ECO:0007669"/>
    <property type="project" value="UniProtKB-EC"/>
</dbReference>
<keyword evidence="5" id="KW-0560">Oxidoreductase</keyword>
<dbReference type="PANTHER" id="PTHR11496">
    <property type="entry name" value="ALCOHOL DEHYDROGENASE"/>
    <property type="match status" value="1"/>
</dbReference>
<dbReference type="InterPro" id="IPR042157">
    <property type="entry name" value="HOT"/>
</dbReference>
<evidence type="ECO:0000259" key="8">
    <source>
        <dbReference type="Pfam" id="PF25137"/>
    </source>
</evidence>
<dbReference type="InterPro" id="IPR056798">
    <property type="entry name" value="ADH_Fe_C"/>
</dbReference>
<dbReference type="Pfam" id="PF25137">
    <property type="entry name" value="ADH_Fe_C"/>
    <property type="match status" value="1"/>
</dbReference>
<evidence type="ECO:0000256" key="3">
    <source>
        <dbReference type="ARBA" id="ARBA00013182"/>
    </source>
</evidence>
<dbReference type="Proteomes" id="UP000198953">
    <property type="component" value="Unassembled WGS sequence"/>
</dbReference>
<evidence type="ECO:0000259" key="7">
    <source>
        <dbReference type="Pfam" id="PF00465"/>
    </source>
</evidence>
<keyword evidence="4" id="KW-0809">Transit peptide</keyword>
<evidence type="ECO:0000256" key="1">
    <source>
        <dbReference type="ARBA" id="ARBA00000813"/>
    </source>
</evidence>
<evidence type="ECO:0000313" key="9">
    <source>
        <dbReference type="EMBL" id="SEK64836.1"/>
    </source>
</evidence>
<evidence type="ECO:0000256" key="2">
    <source>
        <dbReference type="ARBA" id="ARBA00010005"/>
    </source>
</evidence>
<evidence type="ECO:0000256" key="5">
    <source>
        <dbReference type="ARBA" id="ARBA00023002"/>
    </source>
</evidence>
<protein>
    <recommendedName>
        <fullName evidence="3">hydroxyacid-oxoacid transhydrogenase</fullName>
        <ecNumber evidence="3">1.1.99.24</ecNumber>
    </recommendedName>
</protein>
<comment type="similarity">
    <text evidence="2">Belongs to the iron-containing alcohol dehydrogenase family. Hydroxyacid-oxoacid transhydrogenase subfamily.</text>
</comment>
<dbReference type="PANTHER" id="PTHR11496:SF83">
    <property type="entry name" value="HYDROXYACID-OXOACID TRANSHYDROGENASE, MITOCHONDRIAL"/>
    <property type="match status" value="1"/>
</dbReference>
<dbReference type="STRING" id="46177.SAMN05660976_00903"/>
<evidence type="ECO:0000256" key="4">
    <source>
        <dbReference type="ARBA" id="ARBA00022946"/>
    </source>
</evidence>
<comment type="catalytic activity">
    <reaction evidence="1">
        <text>(S)-3-hydroxybutanoate + 2-oxoglutarate = (R)-2-hydroxyglutarate + acetoacetate</text>
        <dbReference type="Rhea" id="RHEA:23048"/>
        <dbReference type="ChEBI" id="CHEBI:11047"/>
        <dbReference type="ChEBI" id="CHEBI:13705"/>
        <dbReference type="ChEBI" id="CHEBI:15801"/>
        <dbReference type="ChEBI" id="CHEBI:16810"/>
        <dbReference type="EC" id="1.1.99.24"/>
    </reaction>
</comment>
<dbReference type="GO" id="GO:0046872">
    <property type="term" value="F:metal ion binding"/>
    <property type="evidence" value="ECO:0007669"/>
    <property type="project" value="InterPro"/>
</dbReference>
<dbReference type="OrthoDB" id="323926at2"/>
<dbReference type="InterPro" id="IPR001670">
    <property type="entry name" value="ADH_Fe/GldA"/>
</dbReference>
<evidence type="ECO:0000313" key="10">
    <source>
        <dbReference type="Proteomes" id="UP000198953"/>
    </source>
</evidence>
<dbReference type="Pfam" id="PF00465">
    <property type="entry name" value="Fe-ADH"/>
    <property type="match status" value="1"/>
</dbReference>
<name>A0A1H7IQX6_9ACTN</name>
<evidence type="ECO:0000256" key="6">
    <source>
        <dbReference type="ARBA" id="ARBA00049496"/>
    </source>
</evidence>
<proteinExistence type="inferred from homology"/>
<dbReference type="SUPFAM" id="SSF56796">
    <property type="entry name" value="Dehydroquinate synthase-like"/>
    <property type="match status" value="1"/>
</dbReference>
<feature type="domain" description="Fe-containing alcohol dehydrogenase-like C-terminal" evidence="8">
    <location>
        <begin position="237"/>
        <end position="424"/>
    </location>
</feature>
<keyword evidence="10" id="KW-1185">Reference proteome</keyword>
<organism evidence="9 10">
    <name type="scientific">Nonomuraea pusilla</name>
    <dbReference type="NCBI Taxonomy" id="46177"/>
    <lineage>
        <taxon>Bacteria</taxon>
        <taxon>Bacillati</taxon>
        <taxon>Actinomycetota</taxon>
        <taxon>Actinomycetes</taxon>
        <taxon>Streptosporangiales</taxon>
        <taxon>Streptosporangiaceae</taxon>
        <taxon>Nonomuraea</taxon>
    </lineage>
</organism>
<sequence>MFTAPSNPESVFTYGAPALKFGTGASAEIGFDLGQYGVRRVLVVTDARVAATGSPARIAEQIAGYGIEAHVYDGVHVEPTDASLQAAIEHARASGPWDAFVAVGGGSAIDTAKAVNLLTTNPGTLMDYINVPVGGGRAPSEPLKPLVAVPTTTGTGSESTTICVLDVLELKVKTGISHARLRPVLAVVDPELTMTQPAGVTAAAGMDILCHALESYTARPYTSYERKKPQERVPYCGANPVADMWAEQALRLLARSLRAAVRDGGDAEARGRMAMAATFAGLGFGNAGVHIPHANAYPIAGRVRDFHPDGYPKDEPMVPHGMAVALSAPEAFRFTFEADPGRHLRAAELLAPDAERPSDLAGHLPSVLRALMRDIGIPNGIGGVGYGEQDVPALVEGAMKQQRLLATAPRPVGEEDVAAILTRSIALW</sequence>
<dbReference type="RefSeq" id="WP_091098487.1">
    <property type="nucleotide sequence ID" value="NZ_FOBF01000002.1"/>
</dbReference>
<dbReference type="GO" id="GO:0004022">
    <property type="term" value="F:alcohol dehydrogenase (NAD+) activity"/>
    <property type="evidence" value="ECO:0007669"/>
    <property type="project" value="InterPro"/>
</dbReference>
<dbReference type="FunFam" id="3.40.50.1970:FF:000003">
    <property type="entry name" value="Alcohol dehydrogenase, iron-containing"/>
    <property type="match status" value="1"/>
</dbReference>
<dbReference type="EMBL" id="FOBF01000002">
    <property type="protein sequence ID" value="SEK64836.1"/>
    <property type="molecule type" value="Genomic_DNA"/>
</dbReference>
<dbReference type="InterPro" id="IPR039697">
    <property type="entry name" value="Alcohol_dehydrogenase_Fe"/>
</dbReference>